<organism evidence="8 9">
    <name type="scientific">Propionibacterium freudenreichii</name>
    <dbReference type="NCBI Taxonomy" id="1744"/>
    <lineage>
        <taxon>Bacteria</taxon>
        <taxon>Bacillati</taxon>
        <taxon>Actinomycetota</taxon>
        <taxon>Actinomycetes</taxon>
        <taxon>Propionibacteriales</taxon>
        <taxon>Propionibacteriaceae</taxon>
        <taxon>Propionibacterium</taxon>
    </lineage>
</organism>
<dbReference type="RefSeq" id="WP_085763862.1">
    <property type="nucleotide sequence ID" value="NZ_CP018002.1"/>
</dbReference>
<evidence type="ECO:0000256" key="1">
    <source>
        <dbReference type="ARBA" id="ARBA00006620"/>
    </source>
</evidence>
<keyword evidence="3" id="KW-0540">Nuclease</keyword>
<dbReference type="GO" id="GO:0016787">
    <property type="term" value="F:hydrolase activity"/>
    <property type="evidence" value="ECO:0007669"/>
    <property type="project" value="UniProtKB-KW"/>
</dbReference>
<reference evidence="8 9" key="1">
    <citation type="submission" date="2016-09" db="EMBL/GenBank/DDBJ databases">
        <authorList>
            <person name="Laine KS P."/>
        </authorList>
    </citation>
    <scope>NUCLEOTIDE SEQUENCE [LARGE SCALE GENOMIC DNA]</scope>
    <source>
        <strain evidence="8">PFRJS-23</strain>
    </source>
</reference>
<evidence type="ECO:0000256" key="5">
    <source>
        <dbReference type="ARBA" id="ARBA00022801"/>
    </source>
</evidence>
<dbReference type="Pfam" id="PF07927">
    <property type="entry name" value="HicA_toxin"/>
    <property type="match status" value="1"/>
</dbReference>
<evidence type="ECO:0000256" key="7">
    <source>
        <dbReference type="ARBA" id="ARBA00023016"/>
    </source>
</evidence>
<keyword evidence="4" id="KW-0255">Endonuclease</keyword>
<dbReference type="InterPro" id="IPR038570">
    <property type="entry name" value="HicA_sf"/>
</dbReference>
<dbReference type="GO" id="GO:0004519">
    <property type="term" value="F:endonuclease activity"/>
    <property type="evidence" value="ECO:0007669"/>
    <property type="project" value="UniProtKB-KW"/>
</dbReference>
<keyword evidence="7" id="KW-0346">Stress response</keyword>
<keyword evidence="2" id="KW-1277">Toxin-antitoxin system</keyword>
<dbReference type="EMBL" id="LT618793">
    <property type="protein sequence ID" value="SCQ79713.1"/>
    <property type="molecule type" value="Genomic_DNA"/>
</dbReference>
<protein>
    <recommendedName>
        <fullName evidence="10">YcfA family protein</fullName>
    </recommendedName>
</protein>
<dbReference type="InterPro" id="IPR012933">
    <property type="entry name" value="HicA_mRNA_interferase"/>
</dbReference>
<dbReference type="Gene3D" id="3.30.920.30">
    <property type="entry name" value="Hypothetical protein"/>
    <property type="match status" value="1"/>
</dbReference>
<evidence type="ECO:0000256" key="3">
    <source>
        <dbReference type="ARBA" id="ARBA00022722"/>
    </source>
</evidence>
<dbReference type="GO" id="GO:0003729">
    <property type="term" value="F:mRNA binding"/>
    <property type="evidence" value="ECO:0007669"/>
    <property type="project" value="InterPro"/>
</dbReference>
<evidence type="ECO:0000313" key="8">
    <source>
        <dbReference type="EMBL" id="SCQ79713.1"/>
    </source>
</evidence>
<evidence type="ECO:0000256" key="4">
    <source>
        <dbReference type="ARBA" id="ARBA00022759"/>
    </source>
</evidence>
<dbReference type="SUPFAM" id="SSF54786">
    <property type="entry name" value="YcfA/nrd intein domain"/>
    <property type="match status" value="1"/>
</dbReference>
<evidence type="ECO:0000256" key="6">
    <source>
        <dbReference type="ARBA" id="ARBA00022884"/>
    </source>
</evidence>
<gene>
    <name evidence="8" type="ORF">PFR_JS23_1464</name>
</gene>
<dbReference type="Proteomes" id="UP000250080">
    <property type="component" value="Chromosome I"/>
</dbReference>
<name>A0A2C8BE91_9ACTN</name>
<keyword evidence="5" id="KW-0378">Hydrolase</keyword>
<evidence type="ECO:0000256" key="2">
    <source>
        <dbReference type="ARBA" id="ARBA00022649"/>
    </source>
</evidence>
<dbReference type="AlphaFoldDB" id="A0A2C8BE91"/>
<comment type="similarity">
    <text evidence="1">Belongs to the HicA mRNA interferase family.</text>
</comment>
<keyword evidence="6" id="KW-0694">RNA-binding</keyword>
<accession>A0A2C8BE91</accession>
<evidence type="ECO:0000313" key="9">
    <source>
        <dbReference type="Proteomes" id="UP000250080"/>
    </source>
</evidence>
<evidence type="ECO:0008006" key="10">
    <source>
        <dbReference type="Google" id="ProtNLM"/>
    </source>
</evidence>
<sequence length="79" mass="9107">MSTVWPSLKARQLRRILEASGYTEVADSRRGSHLTLRHPKLKDIRWAFHDKQTVPPMLVKKILLRDAGMSLDEALEVLK</sequence>
<proteinExistence type="inferred from homology"/>